<accession>A0ABV1ECA3</accession>
<reference evidence="4 5" key="1">
    <citation type="submission" date="2024-03" db="EMBL/GenBank/DDBJ databases">
        <title>Human intestinal bacterial collection.</title>
        <authorList>
            <person name="Pauvert C."/>
            <person name="Hitch T.C.A."/>
            <person name="Clavel T."/>
        </authorList>
    </citation>
    <scope>NUCLEOTIDE SEQUENCE [LARGE SCALE GENOMIC DNA]</scope>
    <source>
        <strain evidence="4 5">CLA-AP-H29</strain>
    </source>
</reference>
<dbReference type="Gene3D" id="1.10.1660.10">
    <property type="match status" value="1"/>
</dbReference>
<evidence type="ECO:0000256" key="2">
    <source>
        <dbReference type="SAM" id="Coils"/>
    </source>
</evidence>
<evidence type="ECO:0000256" key="1">
    <source>
        <dbReference type="ARBA" id="ARBA00023125"/>
    </source>
</evidence>
<dbReference type="RefSeq" id="WP_349232618.1">
    <property type="nucleotide sequence ID" value="NZ_JBBMFK010000038.1"/>
</dbReference>
<evidence type="ECO:0000313" key="4">
    <source>
        <dbReference type="EMBL" id="MEQ2444949.1"/>
    </source>
</evidence>
<dbReference type="Proteomes" id="UP001464378">
    <property type="component" value="Unassembled WGS sequence"/>
</dbReference>
<dbReference type="SMART" id="SM00422">
    <property type="entry name" value="HTH_MERR"/>
    <property type="match status" value="1"/>
</dbReference>
<dbReference type="InterPro" id="IPR000551">
    <property type="entry name" value="MerR-type_HTH_dom"/>
</dbReference>
<dbReference type="InterPro" id="IPR009061">
    <property type="entry name" value="DNA-bd_dom_put_sf"/>
</dbReference>
<dbReference type="Pfam" id="PF00376">
    <property type="entry name" value="MerR"/>
    <property type="match status" value="1"/>
</dbReference>
<dbReference type="PROSITE" id="PS50937">
    <property type="entry name" value="HTH_MERR_2"/>
    <property type="match status" value="1"/>
</dbReference>
<protein>
    <submittedName>
        <fullName evidence="4">MerR family transcriptional regulator</fullName>
    </submittedName>
</protein>
<sequence>MQGYLSISDFARLRNVNPKSLRYYERIGALIPAYTDPETGYRYYALEQLVEMDMILMCLELNIPLRDAEQYRQPDQTLDIRRLLQDGQQKALEKLAHLRNTMLQMEDALRRIEENRPYQNKSGCYRRHLPRRLILRMPFTPSGGELEFKRRSADIFLRGQSMGLLPAFTFPIGLIARRQGGQLDTDIFLEVLQQKDGMTDLEVLPEGDYFCRQESAQASAHLDTLLSEYFIEHPQAKQVILTNLTAAHFDLKGPALELQELI</sequence>
<dbReference type="EMBL" id="JBBMFK010000038">
    <property type="protein sequence ID" value="MEQ2444949.1"/>
    <property type="molecule type" value="Genomic_DNA"/>
</dbReference>
<organism evidence="4 5">
    <name type="scientific">Pseudoflavonifractor intestinihominis</name>
    <dbReference type="NCBI Taxonomy" id="3133171"/>
    <lineage>
        <taxon>Bacteria</taxon>
        <taxon>Bacillati</taxon>
        <taxon>Bacillota</taxon>
        <taxon>Clostridia</taxon>
        <taxon>Eubacteriales</taxon>
        <taxon>Oscillospiraceae</taxon>
        <taxon>Pseudoflavonifractor</taxon>
    </lineage>
</organism>
<feature type="domain" description="HTH merR-type" evidence="3">
    <location>
        <begin position="4"/>
        <end position="74"/>
    </location>
</feature>
<dbReference type="PANTHER" id="PTHR30204:SF97">
    <property type="entry name" value="MERR FAMILY REGULATORY PROTEIN"/>
    <property type="match status" value="1"/>
</dbReference>
<keyword evidence="5" id="KW-1185">Reference proteome</keyword>
<comment type="caution">
    <text evidence="4">The sequence shown here is derived from an EMBL/GenBank/DDBJ whole genome shotgun (WGS) entry which is preliminary data.</text>
</comment>
<evidence type="ECO:0000259" key="3">
    <source>
        <dbReference type="PROSITE" id="PS50937"/>
    </source>
</evidence>
<evidence type="ECO:0000313" key="5">
    <source>
        <dbReference type="Proteomes" id="UP001464378"/>
    </source>
</evidence>
<name>A0ABV1ECA3_9FIRM</name>
<feature type="coiled-coil region" evidence="2">
    <location>
        <begin position="88"/>
        <end position="115"/>
    </location>
</feature>
<keyword evidence="2" id="KW-0175">Coiled coil</keyword>
<dbReference type="SUPFAM" id="SSF46955">
    <property type="entry name" value="Putative DNA-binding domain"/>
    <property type="match status" value="1"/>
</dbReference>
<keyword evidence="1" id="KW-0238">DNA-binding</keyword>
<proteinExistence type="predicted"/>
<dbReference type="PANTHER" id="PTHR30204">
    <property type="entry name" value="REDOX-CYCLING DRUG-SENSING TRANSCRIPTIONAL ACTIVATOR SOXR"/>
    <property type="match status" value="1"/>
</dbReference>
<gene>
    <name evidence="4" type="ORF">WMO64_15965</name>
</gene>
<dbReference type="InterPro" id="IPR047057">
    <property type="entry name" value="MerR_fam"/>
</dbReference>